<dbReference type="Pfam" id="PF14767">
    <property type="entry name" value="RPA_interact_M"/>
    <property type="match status" value="1"/>
</dbReference>
<evidence type="ECO:0000259" key="9">
    <source>
        <dbReference type="Pfam" id="PF14768"/>
    </source>
</evidence>
<organism evidence="10 11">
    <name type="scientific">Citrullus colocynthis</name>
    <name type="common">colocynth</name>
    <dbReference type="NCBI Taxonomy" id="252529"/>
    <lineage>
        <taxon>Eukaryota</taxon>
        <taxon>Viridiplantae</taxon>
        <taxon>Streptophyta</taxon>
        <taxon>Embryophyta</taxon>
        <taxon>Tracheophyta</taxon>
        <taxon>Spermatophyta</taxon>
        <taxon>Magnoliopsida</taxon>
        <taxon>eudicotyledons</taxon>
        <taxon>Gunneridae</taxon>
        <taxon>Pentapetalae</taxon>
        <taxon>rosids</taxon>
        <taxon>fabids</taxon>
        <taxon>Cucurbitales</taxon>
        <taxon>Cucurbitaceae</taxon>
        <taxon>Benincaseae</taxon>
        <taxon>Citrullus</taxon>
    </lineage>
</organism>
<keyword evidence="6" id="KW-0812">Transmembrane</keyword>
<feature type="domain" description="RPA-interacting protein C-terminal" evidence="9">
    <location>
        <begin position="183"/>
        <end position="253"/>
    </location>
</feature>
<keyword evidence="11" id="KW-1185">Reference proteome</keyword>
<evidence type="ECO:0000256" key="1">
    <source>
        <dbReference type="ARBA" id="ARBA00004123"/>
    </source>
</evidence>
<dbReference type="Proteomes" id="UP001642487">
    <property type="component" value="Chromosome 10"/>
</dbReference>
<evidence type="ECO:0000256" key="3">
    <source>
        <dbReference type="ARBA" id="ARBA00022771"/>
    </source>
</evidence>
<evidence type="ECO:0000259" key="8">
    <source>
        <dbReference type="Pfam" id="PF14767"/>
    </source>
</evidence>
<evidence type="ECO:0000256" key="5">
    <source>
        <dbReference type="ARBA" id="ARBA00023242"/>
    </source>
</evidence>
<keyword evidence="5" id="KW-0539">Nucleus</keyword>
<accession>A0ABP0XV58</accession>
<name>A0ABP0XV58_9ROSI</name>
<evidence type="ECO:0000256" key="2">
    <source>
        <dbReference type="ARBA" id="ARBA00022723"/>
    </source>
</evidence>
<proteinExistence type="predicted"/>
<gene>
    <name evidence="10" type="ORF">CITCOLO1_LOCUS3735</name>
</gene>
<dbReference type="PANTHER" id="PTHR31742:SF1">
    <property type="entry name" value="RPA-INTERACTING PROTEIN"/>
    <property type="match status" value="1"/>
</dbReference>
<dbReference type="InterPro" id="IPR028159">
    <property type="entry name" value="RPA_interact_C_dom"/>
</dbReference>
<keyword evidence="3" id="KW-0863">Zinc-finger</keyword>
<keyword evidence="6" id="KW-0472">Membrane</keyword>
<feature type="transmembrane region" description="Helical" evidence="6">
    <location>
        <begin position="265"/>
        <end position="287"/>
    </location>
</feature>
<feature type="domain" description="RPA-interacting protein N-terminal" evidence="7">
    <location>
        <begin position="13"/>
        <end position="55"/>
    </location>
</feature>
<keyword evidence="2" id="KW-0479">Metal-binding</keyword>
<evidence type="ECO:0000256" key="6">
    <source>
        <dbReference type="SAM" id="Phobius"/>
    </source>
</evidence>
<comment type="subcellular location">
    <subcellularLocation>
        <location evidence="1">Nucleus</location>
    </subcellularLocation>
</comment>
<reference evidence="10 11" key="1">
    <citation type="submission" date="2024-03" db="EMBL/GenBank/DDBJ databases">
        <authorList>
            <person name="Gkanogiannis A."/>
            <person name="Becerra Lopez-Lavalle L."/>
        </authorList>
    </citation>
    <scope>NUCLEOTIDE SEQUENCE [LARGE SCALE GENOMIC DNA]</scope>
</reference>
<dbReference type="InterPro" id="IPR028156">
    <property type="entry name" value="RIP"/>
</dbReference>
<feature type="domain" description="RPA-interacting protein central" evidence="8">
    <location>
        <begin position="75"/>
        <end position="167"/>
    </location>
</feature>
<evidence type="ECO:0000313" key="10">
    <source>
        <dbReference type="EMBL" id="CAK9312059.1"/>
    </source>
</evidence>
<dbReference type="InterPro" id="IPR028158">
    <property type="entry name" value="RPA_interact_N_dom"/>
</dbReference>
<evidence type="ECO:0008006" key="12">
    <source>
        <dbReference type="Google" id="ProtNLM"/>
    </source>
</evidence>
<dbReference type="PANTHER" id="PTHR31742">
    <property type="entry name" value="RPA-INTERACTING PROTEIN RPAIN"/>
    <property type="match status" value="1"/>
</dbReference>
<evidence type="ECO:0000256" key="4">
    <source>
        <dbReference type="ARBA" id="ARBA00022833"/>
    </source>
</evidence>
<keyword evidence="4" id="KW-0862">Zinc</keyword>
<dbReference type="EMBL" id="OZ021744">
    <property type="protein sequence ID" value="CAK9312059.1"/>
    <property type="molecule type" value="Genomic_DNA"/>
</dbReference>
<evidence type="ECO:0000313" key="11">
    <source>
        <dbReference type="Proteomes" id="UP001642487"/>
    </source>
</evidence>
<dbReference type="Pfam" id="PF14768">
    <property type="entry name" value="RPA_interact_C"/>
    <property type="match status" value="1"/>
</dbReference>
<keyword evidence="6" id="KW-1133">Transmembrane helix</keyword>
<dbReference type="Pfam" id="PF14766">
    <property type="entry name" value="RPA_interact_N"/>
    <property type="match status" value="1"/>
</dbReference>
<evidence type="ECO:0000259" key="7">
    <source>
        <dbReference type="Pfam" id="PF14766"/>
    </source>
</evidence>
<sequence length="337" mass="39097">MEDDDPNSVIETHRSSIKIHPHYNNQQSWKQKLRENCCKRVREGRNRLLWKMRLPMSSPTYPHSLNNRQQDFIKSAFQDIFSDELKKIKDQSGNDYHNNLSSVPEAADVLWEYEGIQDAYQGEGEDILLEMQRIFYEDLNVDLRQKESEGPIVTWEDEEDEFLARAVYEHMQLDSEKVLEKLWCPICKQGELQENNHFIHCTRCGLRLTKGNEVTLDLLLCRLADVHGEHLDRGCRLKPKFCVESRFNITALYKNIVAVQTLCNMIMGSSLMATTSILLCAGLAAVLNSTYSIKKPATRTVQIQNQEDYGVMIFVVYNLDFVCKKRSNGKRMNNHEA</sequence>
<protein>
    <recommendedName>
        <fullName evidence="12">RPA-interacting protein</fullName>
    </recommendedName>
</protein>
<dbReference type="InterPro" id="IPR028155">
    <property type="entry name" value="RPA_interact_central"/>
</dbReference>